<evidence type="ECO:0000313" key="2">
    <source>
        <dbReference type="EMBL" id="KAG6417428.1"/>
    </source>
</evidence>
<keyword evidence="3" id="KW-1185">Reference proteome</keyword>
<reference evidence="2" key="2">
    <citation type="submission" date="2020-08" db="EMBL/GenBank/DDBJ databases">
        <title>Plant Genome Project.</title>
        <authorList>
            <person name="Zhang R.-G."/>
        </authorList>
    </citation>
    <scope>NUCLEOTIDE SEQUENCE</scope>
    <source>
        <strain evidence="2">Huo1</strain>
        <tissue evidence="2">Leaf</tissue>
    </source>
</reference>
<feature type="compositionally biased region" description="Basic and acidic residues" evidence="1">
    <location>
        <begin position="289"/>
        <end position="309"/>
    </location>
</feature>
<feature type="region of interest" description="Disordered" evidence="1">
    <location>
        <begin position="248"/>
        <end position="318"/>
    </location>
</feature>
<evidence type="ECO:0000256" key="1">
    <source>
        <dbReference type="SAM" id="MobiDB-lite"/>
    </source>
</evidence>
<dbReference type="Proteomes" id="UP000298416">
    <property type="component" value="Unassembled WGS sequence"/>
</dbReference>
<dbReference type="PANTHER" id="PTHR36066:SF8">
    <property type="entry name" value="TRANSCRIPTION FACTOR SAC51"/>
    <property type="match status" value="1"/>
</dbReference>
<sequence>MVCQAASQTRFRALKHESGIAGRTTIIVRVIACFQPLQNCQAEYFRHLLKPVTLDALAGSSFGRMAAARGSQLRQQFAVRNSSYIDHMATPHLDRNLSLPHFPSYQWPTANAAFPGQYAPDLNAFGGFRPPQCNIPCPTGEPYPKGSQCALPRGLGVVDKQPVGAPQRRFLIFDQSENHTRLFLGPSFSPLDKMFASKTPVPLDKAAAHVDLRILADPSFEEKWDENHLSEEEGETYEEDSDDIDALLYSDTDTDSDDDDEATSTEHSPPLSLDELTEEITSPAPKRQKLLDGKHEKSSLESHDNDMESRCASNDDSGKKVKIREVLKMLESIIPGLDGSNPVSIIDGAVAYLKAMKSSLGGA</sequence>
<dbReference type="EMBL" id="PNBA02000007">
    <property type="protein sequence ID" value="KAG6417428.1"/>
    <property type="molecule type" value="Genomic_DNA"/>
</dbReference>
<dbReference type="AlphaFoldDB" id="A0A8X8XPA3"/>
<evidence type="ECO:0008006" key="4">
    <source>
        <dbReference type="Google" id="ProtNLM"/>
    </source>
</evidence>
<feature type="region of interest" description="Disordered" evidence="1">
    <location>
        <begin position="223"/>
        <end position="242"/>
    </location>
</feature>
<dbReference type="PANTHER" id="PTHR36066">
    <property type="entry name" value="TRANSCRIPTION FACTOR BHLH145"/>
    <property type="match status" value="1"/>
</dbReference>
<evidence type="ECO:0000313" key="3">
    <source>
        <dbReference type="Proteomes" id="UP000298416"/>
    </source>
</evidence>
<proteinExistence type="predicted"/>
<comment type="caution">
    <text evidence="2">The sequence shown here is derived from an EMBL/GenBank/DDBJ whole genome shotgun (WGS) entry which is preliminary data.</text>
</comment>
<protein>
    <recommendedName>
        <fullName evidence="4">BHLH domain-containing protein</fullName>
    </recommendedName>
</protein>
<feature type="compositionally biased region" description="Acidic residues" evidence="1">
    <location>
        <begin position="232"/>
        <end position="242"/>
    </location>
</feature>
<name>A0A8X8XPA3_SALSN</name>
<accession>A0A8X8XPA3</accession>
<reference evidence="2" key="1">
    <citation type="submission" date="2018-01" db="EMBL/GenBank/DDBJ databases">
        <authorList>
            <person name="Mao J.F."/>
        </authorList>
    </citation>
    <scope>NUCLEOTIDE SEQUENCE</scope>
    <source>
        <strain evidence="2">Huo1</strain>
        <tissue evidence="2">Leaf</tissue>
    </source>
</reference>
<gene>
    <name evidence="2" type="ORF">SASPL_119587</name>
</gene>
<feature type="compositionally biased region" description="Acidic residues" evidence="1">
    <location>
        <begin position="252"/>
        <end position="263"/>
    </location>
</feature>
<organism evidence="2">
    <name type="scientific">Salvia splendens</name>
    <name type="common">Scarlet sage</name>
    <dbReference type="NCBI Taxonomy" id="180675"/>
    <lineage>
        <taxon>Eukaryota</taxon>
        <taxon>Viridiplantae</taxon>
        <taxon>Streptophyta</taxon>
        <taxon>Embryophyta</taxon>
        <taxon>Tracheophyta</taxon>
        <taxon>Spermatophyta</taxon>
        <taxon>Magnoliopsida</taxon>
        <taxon>eudicotyledons</taxon>
        <taxon>Gunneridae</taxon>
        <taxon>Pentapetalae</taxon>
        <taxon>asterids</taxon>
        <taxon>lamiids</taxon>
        <taxon>Lamiales</taxon>
        <taxon>Lamiaceae</taxon>
        <taxon>Nepetoideae</taxon>
        <taxon>Mentheae</taxon>
        <taxon>Salviinae</taxon>
        <taxon>Salvia</taxon>
        <taxon>Salvia subgen. Calosphace</taxon>
        <taxon>core Calosphace</taxon>
    </lineage>
</organism>
<dbReference type="InterPro" id="IPR037546">
    <property type="entry name" value="SAC51-like"/>
</dbReference>